<feature type="chain" id="PRO_5013312735" description="Lipoprotein" evidence="1">
    <location>
        <begin position="28"/>
        <end position="171"/>
    </location>
</feature>
<dbReference type="AlphaFoldDB" id="A0A1L3I1Q0"/>
<dbReference type="PROSITE" id="PS51257">
    <property type="entry name" value="PROKAR_LIPOPROTEIN"/>
    <property type="match status" value="1"/>
</dbReference>
<evidence type="ECO:0000313" key="3">
    <source>
        <dbReference type="Proteomes" id="UP000183859"/>
    </source>
</evidence>
<evidence type="ECO:0000313" key="2">
    <source>
        <dbReference type="EMBL" id="APG46041.1"/>
    </source>
</evidence>
<gene>
    <name evidence="2" type="ORF">PhaeoP97_00597</name>
</gene>
<dbReference type="RefSeq" id="WP_072503811.1">
    <property type="nucleotide sequence ID" value="NZ_CP016364.1"/>
</dbReference>
<dbReference type="EMBL" id="CP016364">
    <property type="protein sequence ID" value="APG46041.1"/>
    <property type="molecule type" value="Genomic_DNA"/>
</dbReference>
<keyword evidence="3" id="KW-1185">Reference proteome</keyword>
<sequence precursor="true">MPPLRSLIVPAAISVALIATLAGPATALSCLPWGPSDAYLEAAKSDKIYVVVEGVLSLDEGALPKAPQNNPNDAPPRSLIPARIEGKLMTAQGFAKPVDLPITLEILCFGPWCAGAADGVDYLAFLEQRADGYVLRMDPCGGFGFGGTDGAAREEVLACHAGTSCTPWSER</sequence>
<accession>A0A1L3I1Q0</accession>
<reference evidence="3" key="1">
    <citation type="submission" date="2016-07" db="EMBL/GenBank/DDBJ databases">
        <title>Phaeobacter portensis sp. nov., a tropodithietic acid producing bacterium isolated from a German harbor.</title>
        <authorList>
            <person name="Freese H.M."/>
            <person name="Bunk B."/>
            <person name="Breider S."/>
            <person name="Brinkhoff T."/>
        </authorList>
    </citation>
    <scope>NUCLEOTIDE SEQUENCE [LARGE SCALE GENOMIC DNA]</scope>
    <source>
        <strain evidence="3">P97</strain>
    </source>
</reference>
<dbReference type="STRING" id="1844006.PhaeoP97_00597"/>
<evidence type="ECO:0008006" key="4">
    <source>
        <dbReference type="Google" id="ProtNLM"/>
    </source>
</evidence>
<dbReference type="OrthoDB" id="8451541at2"/>
<dbReference type="Proteomes" id="UP000183859">
    <property type="component" value="Chromosome"/>
</dbReference>
<feature type="signal peptide" evidence="1">
    <location>
        <begin position="1"/>
        <end position="27"/>
    </location>
</feature>
<organism evidence="2 3">
    <name type="scientific">Phaeobacter porticola</name>
    <dbReference type="NCBI Taxonomy" id="1844006"/>
    <lineage>
        <taxon>Bacteria</taxon>
        <taxon>Pseudomonadati</taxon>
        <taxon>Pseudomonadota</taxon>
        <taxon>Alphaproteobacteria</taxon>
        <taxon>Rhodobacterales</taxon>
        <taxon>Roseobacteraceae</taxon>
        <taxon>Phaeobacter</taxon>
    </lineage>
</organism>
<keyword evidence="1" id="KW-0732">Signal</keyword>
<protein>
    <recommendedName>
        <fullName evidence="4">Lipoprotein</fullName>
    </recommendedName>
</protein>
<dbReference type="KEGG" id="php:PhaeoP97_00597"/>
<evidence type="ECO:0000256" key="1">
    <source>
        <dbReference type="SAM" id="SignalP"/>
    </source>
</evidence>
<name>A0A1L3I1Q0_9RHOB</name>
<proteinExistence type="predicted"/>